<dbReference type="AlphaFoldDB" id="A0A450XAV2"/>
<reference evidence="2" key="1">
    <citation type="submission" date="2019-02" db="EMBL/GenBank/DDBJ databases">
        <authorList>
            <person name="Gruber-Vodicka R. H."/>
            <person name="Seah K. B. B."/>
        </authorList>
    </citation>
    <scope>NUCLEOTIDE SEQUENCE</scope>
    <source>
        <strain evidence="2">BECK_BZ197</strain>
    </source>
</reference>
<name>A0A450XAV2_9GAMM</name>
<evidence type="ECO:0000313" key="2">
    <source>
        <dbReference type="EMBL" id="VFK26331.1"/>
    </source>
</evidence>
<accession>A0A450XAV2</accession>
<dbReference type="EMBL" id="CAADFO010000020">
    <property type="protein sequence ID" value="VFK26331.1"/>
    <property type="molecule type" value="Genomic_DNA"/>
</dbReference>
<proteinExistence type="predicted"/>
<sequence length="145" mass="16656">MGRNEEKSRLSESRHRDSPRSKSDTSEVEINPVGIGVGFNRDRTPTSVESDADLDWVGRRSRLGLMPTPVEVDAEPRLSWIFPSLVQRIGTGKGWGRLERDAVIWSADKEQVEIDGKFDRVAKLMNRNPERLKGTQEWLQKRRRT</sequence>
<evidence type="ECO:0000256" key="1">
    <source>
        <dbReference type="SAM" id="MobiDB-lite"/>
    </source>
</evidence>
<feature type="compositionally biased region" description="Basic and acidic residues" evidence="1">
    <location>
        <begin position="1"/>
        <end position="25"/>
    </location>
</feature>
<gene>
    <name evidence="2" type="ORF">BECKMB1821G_GA0114241_102012</name>
</gene>
<organism evidence="2">
    <name type="scientific">Candidatus Kentrum sp. MB</name>
    <dbReference type="NCBI Taxonomy" id="2138164"/>
    <lineage>
        <taxon>Bacteria</taxon>
        <taxon>Pseudomonadati</taxon>
        <taxon>Pseudomonadota</taxon>
        <taxon>Gammaproteobacteria</taxon>
        <taxon>Candidatus Kentrum</taxon>
    </lineage>
</organism>
<protein>
    <submittedName>
        <fullName evidence="2">Uncharacterized protein</fullName>
    </submittedName>
</protein>
<feature type="region of interest" description="Disordered" evidence="1">
    <location>
        <begin position="1"/>
        <end position="48"/>
    </location>
</feature>